<comment type="caution">
    <text evidence="18">The sequence shown here is derived from an EMBL/GenBank/DDBJ whole genome shotgun (WGS) entry which is preliminary data.</text>
</comment>
<keyword evidence="5" id="KW-0547">Nucleotide-binding</keyword>
<dbReference type="RefSeq" id="WP_125002124.1">
    <property type="nucleotide sequence ID" value="NZ_BHYK01000012.1"/>
</dbReference>
<dbReference type="GO" id="GO:0005524">
    <property type="term" value="F:ATP binding"/>
    <property type="evidence" value="ECO:0007669"/>
    <property type="project" value="UniProtKB-KW"/>
</dbReference>
<dbReference type="GO" id="GO:0006289">
    <property type="term" value="P:nucleotide-excision repair"/>
    <property type="evidence" value="ECO:0007669"/>
    <property type="project" value="InterPro"/>
</dbReference>
<keyword evidence="9" id="KW-0862">Zinc</keyword>
<dbReference type="InterPro" id="IPR027417">
    <property type="entry name" value="P-loop_NTPase"/>
</dbReference>
<name>A0A401UMU2_9CLOT</name>
<evidence type="ECO:0000259" key="17">
    <source>
        <dbReference type="PROSITE" id="PS50893"/>
    </source>
</evidence>
<dbReference type="GO" id="GO:0008270">
    <property type="term" value="F:zinc ion binding"/>
    <property type="evidence" value="ECO:0007669"/>
    <property type="project" value="UniProtKB-KW"/>
</dbReference>
<evidence type="ECO:0000256" key="5">
    <source>
        <dbReference type="ARBA" id="ARBA00022741"/>
    </source>
</evidence>
<dbReference type="Gene3D" id="1.20.1580.10">
    <property type="entry name" value="ABC transporter ATPase like domain"/>
    <property type="match status" value="2"/>
</dbReference>
<keyword evidence="2" id="KW-0963">Cytoplasm</keyword>
<organism evidence="18 19">
    <name type="scientific">Clostridium tagluense</name>
    <dbReference type="NCBI Taxonomy" id="360422"/>
    <lineage>
        <taxon>Bacteria</taxon>
        <taxon>Bacillati</taxon>
        <taxon>Bacillota</taxon>
        <taxon>Clostridia</taxon>
        <taxon>Eubacteriales</taxon>
        <taxon>Clostridiaceae</taxon>
        <taxon>Clostridium</taxon>
    </lineage>
</organism>
<evidence type="ECO:0000256" key="14">
    <source>
        <dbReference type="ARBA" id="ARBA00038000"/>
    </source>
</evidence>
<protein>
    <recommendedName>
        <fullName evidence="15">UvrABC system protein A</fullName>
    </recommendedName>
    <alternativeName>
        <fullName evidence="16">Excinuclease ABC subunit A</fullName>
    </alternativeName>
</protein>
<accession>A0A401UMU2</accession>
<comment type="subcellular location">
    <subcellularLocation>
        <location evidence="1">Cytoplasm</location>
    </subcellularLocation>
</comment>
<feature type="domain" description="ABC transporter" evidence="17">
    <location>
        <begin position="622"/>
        <end position="954"/>
    </location>
</feature>
<dbReference type="InterPro" id="IPR003439">
    <property type="entry name" value="ABC_transporter-like_ATP-bd"/>
</dbReference>
<comment type="similarity">
    <text evidence="14">Belongs to the ABC transporter superfamily. UvrA family.</text>
</comment>
<dbReference type="GO" id="GO:0016887">
    <property type="term" value="F:ATP hydrolysis activity"/>
    <property type="evidence" value="ECO:0007669"/>
    <property type="project" value="InterPro"/>
</dbReference>
<dbReference type="NCBIfam" id="NF001503">
    <property type="entry name" value="PRK00349.1"/>
    <property type="match status" value="1"/>
</dbReference>
<dbReference type="Pfam" id="PF17755">
    <property type="entry name" value="UvrA_DNA-bind"/>
    <property type="match status" value="1"/>
</dbReference>
<evidence type="ECO:0000256" key="11">
    <source>
        <dbReference type="ARBA" id="ARBA00022881"/>
    </source>
</evidence>
<evidence type="ECO:0000256" key="4">
    <source>
        <dbReference type="ARBA" id="ARBA00022737"/>
    </source>
</evidence>
<sequence length="957" mass="108171">MLVKKNIEIKGARQNNLKNIDVNIPRDKITVITGVSGSGKSSLAFDIIYGEGQRRFLDSLPTFSRSRIPQLKKPEVDFVFGLSPVIAIEQKRGLVNPRSTVGTMTDIYDYMRLLYATVGTAKCPYCGEKYQIKTSGQIVESVLSLPKGTKIEFLTPVHKLYGEDYAYLFDHIRQKGYNNLIIDGNRVDISQEIEIDEYCEHDIKIVIDRFEIKGNIEKNITNSLETSLEVIGEHVLIAEILSEDVPQEIKDRFYSSFGCPKHHITMANIESQYFAFNNMASSCRTCGGIGATKKADQRLMVLNHEKSINEGAFDPSVYNPKGEITYKHIIMYNLSKHYRFSLDTPFRNLSNEIKDILFYGTKGEKIMMEAPPNIKNRNWLVGRTIQFTGYINQIEHWYREETRKDKVNEVAFEWFKKKMVEYTCPDCGGKKLKRQRFDILIEGKNIHQLCWMQLTELYDFMEKLAFSEDKRYIAEPIVNEIKKRVSLLIEIGLDYLALGRRADTISGGEAQRIRLASQISSGLMGMIYILDEPSVGLHARDSKKVIKILKYLRDIGNTVIVVEHDMETIENADNIVEIGPGPGIHGGQIVETGNIDKIKKSKHSLTGKYLSGKEMIVVPKERRKHNGNKLTVLGARENNLKDIDVDIPLGIFVCISGVSGSGKSTLVNDIIYKKLRSLKDPRIIPGEHRNLTGHEHINDVINIDQSPIGKNSRSNPATYIGLFDSIRMLFTKTEEAIALGYVNSNFSFNSKNSGRCEHCKGDGRIVTKLQFMPDVEIVCPICKGQRYKKEILDVRYKGKNIYEILDMSVEEALEFFRDKKNIHYKLDILNQLGMGYIKLGQSSSTLSGGEAQRIKLASELGKIKSGSNNLYILDEPTTGLHISDIKKLLNCLNLFVDMGHSLLVIEHNLEVLKTADHIIDLGPEGGKNGGYVVAQGTPEEVMEVKESVTGEWLKKVL</sequence>
<keyword evidence="3" id="KW-0479">Metal-binding</keyword>
<dbReference type="GO" id="GO:0003677">
    <property type="term" value="F:DNA binding"/>
    <property type="evidence" value="ECO:0007669"/>
    <property type="project" value="UniProtKB-KW"/>
</dbReference>
<dbReference type="OrthoDB" id="9809851at2"/>
<evidence type="ECO:0000313" key="19">
    <source>
        <dbReference type="Proteomes" id="UP000287872"/>
    </source>
</evidence>
<evidence type="ECO:0000256" key="3">
    <source>
        <dbReference type="ARBA" id="ARBA00022723"/>
    </source>
</evidence>
<dbReference type="SMART" id="SM00382">
    <property type="entry name" value="AAA"/>
    <property type="match status" value="2"/>
</dbReference>
<keyword evidence="13" id="KW-0234">DNA repair</keyword>
<dbReference type="InterPro" id="IPR017871">
    <property type="entry name" value="ABC_transporter-like_CS"/>
</dbReference>
<evidence type="ECO:0000256" key="2">
    <source>
        <dbReference type="ARBA" id="ARBA00022490"/>
    </source>
</evidence>
<dbReference type="AlphaFoldDB" id="A0A401UMU2"/>
<dbReference type="GO" id="GO:0009380">
    <property type="term" value="C:excinuclease repair complex"/>
    <property type="evidence" value="ECO:0007669"/>
    <property type="project" value="InterPro"/>
</dbReference>
<dbReference type="PANTHER" id="PTHR43152">
    <property type="entry name" value="UVRABC SYSTEM PROTEIN A"/>
    <property type="match status" value="1"/>
</dbReference>
<evidence type="ECO:0000256" key="10">
    <source>
        <dbReference type="ARBA" id="ARBA00022840"/>
    </source>
</evidence>
<evidence type="ECO:0000256" key="16">
    <source>
        <dbReference type="ARBA" id="ARBA00042156"/>
    </source>
</evidence>
<evidence type="ECO:0000256" key="9">
    <source>
        <dbReference type="ARBA" id="ARBA00022833"/>
    </source>
</evidence>
<keyword evidence="10" id="KW-0067">ATP-binding</keyword>
<keyword evidence="8" id="KW-0863">Zinc-finger</keyword>
<dbReference type="NCBIfam" id="TIGR00630">
    <property type="entry name" value="uvra"/>
    <property type="match status" value="1"/>
</dbReference>
<evidence type="ECO:0000256" key="13">
    <source>
        <dbReference type="ARBA" id="ARBA00023204"/>
    </source>
</evidence>
<dbReference type="Proteomes" id="UP000287872">
    <property type="component" value="Unassembled WGS sequence"/>
</dbReference>
<dbReference type="InterPro" id="IPR013815">
    <property type="entry name" value="ATP_grasp_subdomain_1"/>
</dbReference>
<dbReference type="InterPro" id="IPR041102">
    <property type="entry name" value="UvrA_inter"/>
</dbReference>
<dbReference type="EMBL" id="BHYK01000012">
    <property type="protein sequence ID" value="GCD10856.1"/>
    <property type="molecule type" value="Genomic_DNA"/>
</dbReference>
<dbReference type="Gene3D" id="3.40.50.300">
    <property type="entry name" value="P-loop containing nucleotide triphosphate hydrolases"/>
    <property type="match status" value="2"/>
</dbReference>
<dbReference type="CDD" id="cd03271">
    <property type="entry name" value="ABC_UvrA_II"/>
    <property type="match status" value="1"/>
</dbReference>
<keyword evidence="4" id="KW-0677">Repeat</keyword>
<dbReference type="InterPro" id="IPR004602">
    <property type="entry name" value="UvrA"/>
</dbReference>
<keyword evidence="19" id="KW-1185">Reference proteome</keyword>
<evidence type="ECO:0000256" key="6">
    <source>
        <dbReference type="ARBA" id="ARBA00022763"/>
    </source>
</evidence>
<evidence type="ECO:0000313" key="18">
    <source>
        <dbReference type="EMBL" id="GCD10856.1"/>
    </source>
</evidence>
<evidence type="ECO:0000256" key="8">
    <source>
        <dbReference type="ARBA" id="ARBA00022771"/>
    </source>
</evidence>
<reference evidence="18 19" key="1">
    <citation type="submission" date="2018-11" db="EMBL/GenBank/DDBJ databases">
        <title>Genome sequencing and assembly of Clostridium tagluense strain A121.</title>
        <authorList>
            <person name="Murakami T."/>
            <person name="Segawa T."/>
            <person name="Shcherbakova V.A."/>
            <person name="Mori H."/>
            <person name="Yoshimura Y."/>
        </authorList>
    </citation>
    <scope>NUCLEOTIDE SEQUENCE [LARGE SCALE GENOMIC DNA]</scope>
    <source>
        <strain evidence="18 19">A121</strain>
    </source>
</reference>
<evidence type="ECO:0000256" key="12">
    <source>
        <dbReference type="ARBA" id="ARBA00023125"/>
    </source>
</evidence>
<dbReference type="InterPro" id="IPR041552">
    <property type="entry name" value="UvrA_DNA-bd"/>
</dbReference>
<dbReference type="Gene3D" id="3.30.1490.20">
    <property type="entry name" value="ATP-grasp fold, A domain"/>
    <property type="match status" value="1"/>
</dbReference>
<evidence type="ECO:0000256" key="1">
    <source>
        <dbReference type="ARBA" id="ARBA00004496"/>
    </source>
</evidence>
<evidence type="ECO:0000256" key="7">
    <source>
        <dbReference type="ARBA" id="ARBA00022769"/>
    </source>
</evidence>
<dbReference type="PROSITE" id="PS50893">
    <property type="entry name" value="ABC_TRANSPORTER_2"/>
    <property type="match status" value="2"/>
</dbReference>
<dbReference type="PANTHER" id="PTHR43152:SF3">
    <property type="entry name" value="UVRABC SYSTEM PROTEIN A"/>
    <property type="match status" value="1"/>
</dbReference>
<keyword evidence="11" id="KW-0267">Excision nuclease</keyword>
<dbReference type="GO" id="GO:0005737">
    <property type="term" value="C:cytoplasm"/>
    <property type="evidence" value="ECO:0007669"/>
    <property type="project" value="UniProtKB-SubCell"/>
</dbReference>
<keyword evidence="6" id="KW-0227">DNA damage</keyword>
<gene>
    <name evidence="18" type="primary">uvrA_1</name>
    <name evidence="18" type="ORF">Ctaglu_24790</name>
</gene>
<dbReference type="GO" id="GO:0004518">
    <property type="term" value="F:nuclease activity"/>
    <property type="evidence" value="ECO:0007669"/>
    <property type="project" value="UniProtKB-KW"/>
</dbReference>
<keyword evidence="7" id="KW-0228">DNA excision</keyword>
<dbReference type="Pfam" id="PF17760">
    <property type="entry name" value="UvrA_inter"/>
    <property type="match status" value="1"/>
</dbReference>
<evidence type="ECO:0000256" key="15">
    <source>
        <dbReference type="ARBA" id="ARBA00039316"/>
    </source>
</evidence>
<dbReference type="PROSITE" id="PS00211">
    <property type="entry name" value="ABC_TRANSPORTER_1"/>
    <property type="match status" value="2"/>
</dbReference>
<proteinExistence type="inferred from homology"/>
<dbReference type="InterPro" id="IPR003593">
    <property type="entry name" value="AAA+_ATPase"/>
</dbReference>
<keyword evidence="12" id="KW-0238">DNA-binding</keyword>
<dbReference type="Gene3D" id="1.10.8.280">
    <property type="entry name" value="ABC transporter ATPase domain-like"/>
    <property type="match status" value="1"/>
</dbReference>
<dbReference type="SUPFAM" id="SSF52540">
    <property type="entry name" value="P-loop containing nucleoside triphosphate hydrolases"/>
    <property type="match status" value="2"/>
</dbReference>
<feature type="domain" description="ABC transporter" evidence="17">
    <location>
        <begin position="329"/>
        <end position="605"/>
    </location>
</feature>